<feature type="domain" description="U3 small nucleolar RNA-associated protein 6 N-terminal" evidence="6">
    <location>
        <begin position="12"/>
        <end position="82"/>
    </location>
</feature>
<evidence type="ECO:0000313" key="8">
    <source>
        <dbReference type="Proteomes" id="UP000242877"/>
    </source>
</evidence>
<keyword evidence="5" id="KW-0539">Nucleus</keyword>
<reference evidence="7 8" key="1">
    <citation type="journal article" date="2016" name="Genome Biol. Evol.">
        <title>Divergent and convergent evolution of fungal pathogenicity.</title>
        <authorList>
            <person name="Shang Y."/>
            <person name="Xiao G."/>
            <person name="Zheng P."/>
            <person name="Cen K."/>
            <person name="Zhan S."/>
            <person name="Wang C."/>
        </authorList>
    </citation>
    <scope>NUCLEOTIDE SEQUENCE [LARGE SCALE GENOMIC DNA]</scope>
    <source>
        <strain evidence="7 8">ARSEF 7405</strain>
    </source>
</reference>
<comment type="similarity">
    <text evidence="2">Belongs to the UTP6 family.</text>
</comment>
<dbReference type="Proteomes" id="UP000242877">
    <property type="component" value="Unassembled WGS sequence"/>
</dbReference>
<evidence type="ECO:0000256" key="1">
    <source>
        <dbReference type="ARBA" id="ARBA00004604"/>
    </source>
</evidence>
<evidence type="ECO:0000256" key="4">
    <source>
        <dbReference type="ARBA" id="ARBA00022737"/>
    </source>
</evidence>
<sequence length="410" mass="46833">MANASDKARFYLEQQVPELKELERKKIFTKEEIHSITTTRSSFEHKINAAGPTPTDFARYASYEMNLDTLRLKRIKRLGIKSPVYTGQRRIMFILDRAVRKLPGDLGLWMQYITYARKCKAHKKLEGLFLKAVRLHPMKAELWMYAAHYMLEEHADMTAARAYMQRGLRFCQTKKEMWVGYGKLEMVYVSKIWARQRILGVGAFKQEKREDEQMGGEEDKDADMLRLPTLTEEDINPSLSRDDEKDDKIALENLNNTPVLEGAIPIAIYQAALKHFPLTTLSNTVFAREYFLMIAQFTTTPATPKILQHILDSLLSAAPESVDTLICYVSMPVVLLEATAPTYPRALGEFIKRVRECEEKYPLAKSDLNKEVVKVLKPVLKVKGLDEGVRKVVESVIGKAEREGGVIVQG</sequence>
<dbReference type="InterPro" id="IPR003107">
    <property type="entry name" value="HAT"/>
</dbReference>
<dbReference type="InterPro" id="IPR011990">
    <property type="entry name" value="TPR-like_helical_dom_sf"/>
</dbReference>
<protein>
    <submittedName>
        <fullName evidence="7">rRNA processing protein Utp6</fullName>
    </submittedName>
</protein>
<dbReference type="GO" id="GO:0032040">
    <property type="term" value="C:small-subunit processome"/>
    <property type="evidence" value="ECO:0007669"/>
    <property type="project" value="TreeGrafter"/>
</dbReference>
<comment type="caution">
    <text evidence="7">The sequence shown here is derived from an EMBL/GenBank/DDBJ whole genome shotgun (WGS) entry which is preliminary data.</text>
</comment>
<name>A0A162IL52_9EURO</name>
<dbReference type="AlphaFoldDB" id="A0A162IL52"/>
<dbReference type="InterPro" id="IPR013949">
    <property type="entry name" value="Utp6"/>
</dbReference>
<dbReference type="SUPFAM" id="SSF48452">
    <property type="entry name" value="TPR-like"/>
    <property type="match status" value="1"/>
</dbReference>
<dbReference type="OrthoDB" id="28112at2759"/>
<dbReference type="PANTHER" id="PTHR23271:SF1">
    <property type="entry name" value="U3 SMALL NUCLEOLAR RNA-ASSOCIATED PROTEIN 6 HOMOLOG"/>
    <property type="match status" value="1"/>
</dbReference>
<evidence type="ECO:0000259" key="6">
    <source>
        <dbReference type="Pfam" id="PF08640"/>
    </source>
</evidence>
<keyword evidence="8" id="KW-1185">Reference proteome</keyword>
<dbReference type="InterPro" id="IPR055347">
    <property type="entry name" value="UTP6_N"/>
</dbReference>
<evidence type="ECO:0000256" key="2">
    <source>
        <dbReference type="ARBA" id="ARBA00010734"/>
    </source>
</evidence>
<gene>
    <name evidence="7" type="ORF">AAP_01521</name>
</gene>
<evidence type="ECO:0000313" key="7">
    <source>
        <dbReference type="EMBL" id="KZZ95033.1"/>
    </source>
</evidence>
<dbReference type="Pfam" id="PF08640">
    <property type="entry name" value="U3_assoc_6"/>
    <property type="match status" value="1"/>
</dbReference>
<dbReference type="Gene3D" id="1.25.40.10">
    <property type="entry name" value="Tetratricopeptide repeat domain"/>
    <property type="match status" value="1"/>
</dbReference>
<dbReference type="GO" id="GO:0000462">
    <property type="term" value="P:maturation of SSU-rRNA from tricistronic rRNA transcript (SSU-rRNA, 5.8S rRNA, LSU-rRNA)"/>
    <property type="evidence" value="ECO:0007669"/>
    <property type="project" value="InterPro"/>
</dbReference>
<dbReference type="PANTHER" id="PTHR23271">
    <property type="entry name" value="HEPATOCELLULAR CARCINOMA-ASSOCIATED ANTIGEN 66"/>
    <property type="match status" value="1"/>
</dbReference>
<keyword evidence="4" id="KW-0677">Repeat</keyword>
<evidence type="ECO:0000256" key="5">
    <source>
        <dbReference type="ARBA" id="ARBA00023242"/>
    </source>
</evidence>
<keyword evidence="3" id="KW-0698">rRNA processing</keyword>
<dbReference type="VEuPathDB" id="FungiDB:AAP_01521"/>
<dbReference type="GO" id="GO:0034388">
    <property type="term" value="C:Pwp2p-containing subcomplex of 90S preribosome"/>
    <property type="evidence" value="ECO:0007669"/>
    <property type="project" value="TreeGrafter"/>
</dbReference>
<dbReference type="GO" id="GO:0030515">
    <property type="term" value="F:snoRNA binding"/>
    <property type="evidence" value="ECO:0007669"/>
    <property type="project" value="InterPro"/>
</dbReference>
<accession>A0A162IL52</accession>
<comment type="subcellular location">
    <subcellularLocation>
        <location evidence="1">Nucleus</location>
        <location evidence="1">Nucleolus</location>
    </subcellularLocation>
</comment>
<proteinExistence type="inferred from homology"/>
<organism evidence="7 8">
    <name type="scientific">Ascosphaera apis ARSEF 7405</name>
    <dbReference type="NCBI Taxonomy" id="392613"/>
    <lineage>
        <taxon>Eukaryota</taxon>
        <taxon>Fungi</taxon>
        <taxon>Dikarya</taxon>
        <taxon>Ascomycota</taxon>
        <taxon>Pezizomycotina</taxon>
        <taxon>Eurotiomycetes</taxon>
        <taxon>Eurotiomycetidae</taxon>
        <taxon>Onygenales</taxon>
        <taxon>Ascosphaeraceae</taxon>
        <taxon>Ascosphaera</taxon>
    </lineage>
</organism>
<dbReference type="SMART" id="SM00386">
    <property type="entry name" value="HAT"/>
    <property type="match status" value="3"/>
</dbReference>
<evidence type="ECO:0000256" key="3">
    <source>
        <dbReference type="ARBA" id="ARBA00022552"/>
    </source>
</evidence>
<dbReference type="EMBL" id="AZGZ01000005">
    <property type="protein sequence ID" value="KZZ95033.1"/>
    <property type="molecule type" value="Genomic_DNA"/>
</dbReference>